<comment type="caution">
    <text evidence="2">The sequence shown here is derived from an EMBL/GenBank/DDBJ whole genome shotgun (WGS) entry which is preliminary data.</text>
</comment>
<evidence type="ECO:0000313" key="3">
    <source>
        <dbReference type="Proteomes" id="UP000287605"/>
    </source>
</evidence>
<feature type="transmembrane region" description="Helical" evidence="1">
    <location>
        <begin position="182"/>
        <end position="200"/>
    </location>
</feature>
<dbReference type="AlphaFoldDB" id="A0A430AX31"/>
<dbReference type="OrthoDB" id="4187110at2"/>
<feature type="transmembrane region" description="Helical" evidence="1">
    <location>
        <begin position="21"/>
        <end position="41"/>
    </location>
</feature>
<organism evidence="2 3">
    <name type="scientific">Vagococcus elongatus</name>
    <dbReference type="NCBI Taxonomy" id="180344"/>
    <lineage>
        <taxon>Bacteria</taxon>
        <taxon>Bacillati</taxon>
        <taxon>Bacillota</taxon>
        <taxon>Bacilli</taxon>
        <taxon>Lactobacillales</taxon>
        <taxon>Enterococcaceae</taxon>
        <taxon>Vagococcus</taxon>
    </lineage>
</organism>
<dbReference type="GO" id="GO:0005886">
    <property type="term" value="C:plasma membrane"/>
    <property type="evidence" value="ECO:0007669"/>
    <property type="project" value="UniProtKB-SubCell"/>
</dbReference>
<feature type="transmembrane region" description="Helical" evidence="1">
    <location>
        <begin position="74"/>
        <end position="91"/>
    </location>
</feature>
<feature type="transmembrane region" description="Helical" evidence="1">
    <location>
        <begin position="153"/>
        <end position="175"/>
    </location>
</feature>
<feature type="transmembrane region" description="Helical" evidence="1">
    <location>
        <begin position="117"/>
        <end position="141"/>
    </location>
</feature>
<dbReference type="GO" id="GO:0140359">
    <property type="term" value="F:ABC-type transporter activity"/>
    <property type="evidence" value="ECO:0007669"/>
    <property type="project" value="InterPro"/>
</dbReference>
<sequence length="254" mass="28682">MTQTWIFLKKEIFSSLKNYHVYILSGVFLLLGILNVLTAKFTPKLIETLVSKEMAEALPSPTGMDVWLQFHKNVTQMGLIVIVLFFSTILTKEYQKGSLTILLTKGLKRRSVIVAKWAWLVTSFTFYYFLSVGITFIYAYLYFEQVVYGSLGFGLFALWLFGLLICTLIILGSVIGRQSYTVLIFVVGCLIVMFLLSAVTKLSDFIPIQLLQQFMPLLEGSKSAGDLSSAVMMTVILCIAILLSSVWLFERKLI</sequence>
<reference evidence="2 3" key="1">
    <citation type="submission" date="2017-05" db="EMBL/GenBank/DDBJ databases">
        <title>Vagococcus spp. assemblies.</title>
        <authorList>
            <person name="Gulvik C.A."/>
        </authorList>
    </citation>
    <scope>NUCLEOTIDE SEQUENCE [LARGE SCALE GENOMIC DNA]</scope>
    <source>
        <strain evidence="2 3">CCUG 51432</strain>
    </source>
</reference>
<dbReference type="PANTHER" id="PTHR37305:SF1">
    <property type="entry name" value="MEMBRANE PROTEIN"/>
    <property type="match status" value="1"/>
</dbReference>
<feature type="transmembrane region" description="Helical" evidence="1">
    <location>
        <begin position="227"/>
        <end position="249"/>
    </location>
</feature>
<keyword evidence="1" id="KW-0812">Transmembrane</keyword>
<name>A0A430AX31_9ENTE</name>
<keyword evidence="3" id="KW-1185">Reference proteome</keyword>
<proteinExistence type="predicted"/>
<dbReference type="EMBL" id="NGKA01000007">
    <property type="protein sequence ID" value="RSU12631.1"/>
    <property type="molecule type" value="Genomic_DNA"/>
</dbReference>
<keyword evidence="1" id="KW-0472">Membrane</keyword>
<keyword evidence="1" id="KW-1133">Transmembrane helix</keyword>
<evidence type="ECO:0008006" key="4">
    <source>
        <dbReference type="Google" id="ProtNLM"/>
    </source>
</evidence>
<evidence type="ECO:0000256" key="1">
    <source>
        <dbReference type="SAM" id="Phobius"/>
    </source>
</evidence>
<accession>A0A430AX31</accession>
<evidence type="ECO:0000313" key="2">
    <source>
        <dbReference type="EMBL" id="RSU12631.1"/>
    </source>
</evidence>
<dbReference type="Proteomes" id="UP000287605">
    <property type="component" value="Unassembled WGS sequence"/>
</dbReference>
<gene>
    <name evidence="2" type="ORF">CBF29_05745</name>
</gene>
<protein>
    <recommendedName>
        <fullName evidence="4">ABC transporter permease</fullName>
    </recommendedName>
</protein>
<dbReference type="Pfam" id="PF12730">
    <property type="entry name" value="ABC2_membrane_4"/>
    <property type="match status" value="1"/>
</dbReference>
<dbReference type="RefSeq" id="WP_126808350.1">
    <property type="nucleotide sequence ID" value="NZ_NGKA01000007.1"/>
</dbReference>
<dbReference type="PANTHER" id="PTHR37305">
    <property type="entry name" value="INTEGRAL MEMBRANE PROTEIN-RELATED"/>
    <property type="match status" value="1"/>
</dbReference>